<evidence type="ECO:0000256" key="4">
    <source>
        <dbReference type="PROSITE-ProRule" id="PRU00708"/>
    </source>
</evidence>
<evidence type="ECO:0000313" key="7">
    <source>
        <dbReference type="EMBL" id="CAA7394524.1"/>
    </source>
</evidence>
<dbReference type="InterPro" id="IPR046960">
    <property type="entry name" value="PPR_At4g14850-like_plant"/>
</dbReference>
<dbReference type="GO" id="GO:0008270">
    <property type="term" value="F:zinc ion binding"/>
    <property type="evidence" value="ECO:0007669"/>
    <property type="project" value="InterPro"/>
</dbReference>
<evidence type="ECO:0000256" key="5">
    <source>
        <dbReference type="SAM" id="MobiDB-lite"/>
    </source>
</evidence>
<evidence type="ECO:0000313" key="8">
    <source>
        <dbReference type="Proteomes" id="UP000663760"/>
    </source>
</evidence>
<feature type="repeat" description="PPR" evidence="4">
    <location>
        <begin position="534"/>
        <end position="568"/>
    </location>
</feature>
<dbReference type="GO" id="GO:0003723">
    <property type="term" value="F:RNA binding"/>
    <property type="evidence" value="ECO:0007669"/>
    <property type="project" value="InterPro"/>
</dbReference>
<proteinExistence type="inferred from homology"/>
<dbReference type="InterPro" id="IPR002885">
    <property type="entry name" value="PPR_rpt"/>
</dbReference>
<accession>A0A7I8KBD8</accession>
<organism evidence="7 8">
    <name type="scientific">Spirodela intermedia</name>
    <name type="common">Intermediate duckweed</name>
    <dbReference type="NCBI Taxonomy" id="51605"/>
    <lineage>
        <taxon>Eukaryota</taxon>
        <taxon>Viridiplantae</taxon>
        <taxon>Streptophyta</taxon>
        <taxon>Embryophyta</taxon>
        <taxon>Tracheophyta</taxon>
        <taxon>Spermatophyta</taxon>
        <taxon>Magnoliopsida</taxon>
        <taxon>Liliopsida</taxon>
        <taxon>Araceae</taxon>
        <taxon>Lemnoideae</taxon>
        <taxon>Spirodela</taxon>
    </lineage>
</organism>
<keyword evidence="8" id="KW-1185">Reference proteome</keyword>
<name>A0A7I8KBD8_SPIIN</name>
<feature type="repeat" description="PPR" evidence="4">
    <location>
        <begin position="195"/>
        <end position="225"/>
    </location>
</feature>
<dbReference type="AlphaFoldDB" id="A0A7I8KBD8"/>
<gene>
    <name evidence="7" type="ORF">SI8410_04005185</name>
</gene>
<keyword evidence="2" id="KW-0677">Repeat</keyword>
<sequence length="704" mass="79063">MIPSAQSSASLSTLPSAICRRRQDSRRSTEKEIANSSVSDLPLFRRRISLRVVKCGSVESGLYPKPRRKPAPATTGELDTEQKLATRSSKENWGICLQIEKLVFFKRYHEALELFEIVRARVCGDHAVGRSTYDALVSACIGAGSSRDAKLLFHHMLETSFEFDQYIRNRVLLMHVKCGMILDARHLFDELTDKNPISFNIMISGLVDAGDHEEAFKLFLLLWEELSDASSRTFASALRAVAGLGRAFSGRQLHACIIKMGLPADIFISCALIDMYSKCGSIAEAHWVFDEMPEKTVVGWNTIIAGYALHGYSEEALDVYYEMRRSGVKMDHFTYSIIIRICARLASLEHAKQAHAGLVRNGFSLDIVANTALVDLYSKWGRMEDARNLFDKMPRRNLISWNALIGGYANHGQGKEAVAMFEQMLRADMAPNHVTYLAVLSACGYSGLSAEGWEIFELMTLKHKIKPRAMHYACMIELLGRDGLLDDALSLIRGAPFAPTANMWAALLTACRIHKNLELGKLAAEKLYGMEPEKLSNYVVLLNIYYRSGRSDEAAKVLETLKRKGLSLHPASSWIEIKKQPYRFLFADKSHPQRDEIYGRLDELMVQIAAMGYSQEEKSSLLPDVGEHEEHLPRYHSEKLAVVYGLMSTPEGTSLQVVQGHRICSDCHGVIKLISRITGRHIVVRDASRFHHFKQGSCSCGDYW</sequence>
<dbReference type="Pfam" id="PF20431">
    <property type="entry name" value="E_motif"/>
    <property type="match status" value="1"/>
</dbReference>
<dbReference type="Pfam" id="PF14432">
    <property type="entry name" value="DYW_deaminase"/>
    <property type="match status" value="1"/>
</dbReference>
<feature type="repeat" description="PPR" evidence="4">
    <location>
        <begin position="296"/>
        <end position="330"/>
    </location>
</feature>
<evidence type="ECO:0000256" key="2">
    <source>
        <dbReference type="ARBA" id="ARBA00022737"/>
    </source>
</evidence>
<dbReference type="FunFam" id="1.25.40.10:FF:000488">
    <property type="entry name" value="Pentatricopeptide repeat-containing protein, mitochondrial"/>
    <property type="match status" value="1"/>
</dbReference>
<evidence type="ECO:0000256" key="3">
    <source>
        <dbReference type="ARBA" id="ARBA00022946"/>
    </source>
</evidence>
<dbReference type="PANTHER" id="PTHR47926">
    <property type="entry name" value="PENTATRICOPEPTIDE REPEAT-CONTAINING PROTEIN"/>
    <property type="match status" value="1"/>
</dbReference>
<dbReference type="GO" id="GO:0009451">
    <property type="term" value="P:RNA modification"/>
    <property type="evidence" value="ECO:0007669"/>
    <property type="project" value="InterPro"/>
</dbReference>
<dbReference type="FunFam" id="1.25.40.10:FF:000344">
    <property type="entry name" value="Pentatricopeptide repeat-containing protein"/>
    <property type="match status" value="1"/>
</dbReference>
<dbReference type="Gene3D" id="1.25.40.10">
    <property type="entry name" value="Tetratricopeptide repeat domain"/>
    <property type="match status" value="4"/>
</dbReference>
<dbReference type="OrthoDB" id="185373at2759"/>
<protein>
    <recommendedName>
        <fullName evidence="6">DYW domain-containing protein</fullName>
    </recommendedName>
</protein>
<dbReference type="NCBIfam" id="TIGR00756">
    <property type="entry name" value="PPR"/>
    <property type="match status" value="5"/>
</dbReference>
<dbReference type="InterPro" id="IPR046848">
    <property type="entry name" value="E_motif"/>
</dbReference>
<reference evidence="7" key="1">
    <citation type="submission" date="2020-02" db="EMBL/GenBank/DDBJ databases">
        <authorList>
            <person name="Scholz U."/>
            <person name="Mascher M."/>
            <person name="Fiebig A."/>
        </authorList>
    </citation>
    <scope>NUCLEOTIDE SEQUENCE</scope>
</reference>
<feature type="repeat" description="PPR" evidence="4">
    <location>
        <begin position="265"/>
        <end position="295"/>
    </location>
</feature>
<feature type="repeat" description="PPR" evidence="4">
    <location>
        <begin position="397"/>
        <end position="431"/>
    </location>
</feature>
<dbReference type="Pfam" id="PF13041">
    <property type="entry name" value="PPR_2"/>
    <property type="match status" value="2"/>
</dbReference>
<dbReference type="Proteomes" id="UP000663760">
    <property type="component" value="Chromosome 4"/>
</dbReference>
<dbReference type="FunFam" id="1.25.40.10:FF:000158">
    <property type="entry name" value="pentatricopeptide repeat-containing protein At2g33680"/>
    <property type="match status" value="1"/>
</dbReference>
<dbReference type="EMBL" id="LR746267">
    <property type="protein sequence ID" value="CAA7394524.1"/>
    <property type="molecule type" value="Genomic_DNA"/>
</dbReference>
<dbReference type="PROSITE" id="PS51375">
    <property type="entry name" value="PPR"/>
    <property type="match status" value="6"/>
</dbReference>
<evidence type="ECO:0000256" key="1">
    <source>
        <dbReference type="ARBA" id="ARBA00006643"/>
    </source>
</evidence>
<evidence type="ECO:0000259" key="6">
    <source>
        <dbReference type="Pfam" id="PF14432"/>
    </source>
</evidence>
<feature type="repeat" description="PPR" evidence="4">
    <location>
        <begin position="366"/>
        <end position="396"/>
    </location>
</feature>
<keyword evidence="3" id="KW-0809">Transit peptide</keyword>
<dbReference type="InterPro" id="IPR032867">
    <property type="entry name" value="DYW_dom"/>
</dbReference>
<feature type="domain" description="DYW" evidence="6">
    <location>
        <begin position="618"/>
        <end position="704"/>
    </location>
</feature>
<feature type="region of interest" description="Disordered" evidence="5">
    <location>
        <begin position="63"/>
        <end position="85"/>
    </location>
</feature>
<dbReference type="GO" id="GO:0099402">
    <property type="term" value="P:plant organ development"/>
    <property type="evidence" value="ECO:0007669"/>
    <property type="project" value="UniProtKB-ARBA"/>
</dbReference>
<dbReference type="PANTHER" id="PTHR47926:SF434">
    <property type="entry name" value="PENTATRICOPEPTIDE REPEAT SUPERFAMILY PROTEIN"/>
    <property type="match status" value="1"/>
</dbReference>
<dbReference type="Pfam" id="PF01535">
    <property type="entry name" value="PPR"/>
    <property type="match status" value="4"/>
</dbReference>
<dbReference type="InterPro" id="IPR011990">
    <property type="entry name" value="TPR-like_helical_dom_sf"/>
</dbReference>
<comment type="similarity">
    <text evidence="1">Belongs to the PPR family. PCMP-H subfamily.</text>
</comment>